<dbReference type="GO" id="GO:0016757">
    <property type="term" value="F:glycosyltransferase activity"/>
    <property type="evidence" value="ECO:0007669"/>
    <property type="project" value="UniProtKB-KW"/>
</dbReference>
<reference evidence="4 5" key="1">
    <citation type="submission" date="2018-03" db="EMBL/GenBank/DDBJ databases">
        <title>Whole genome sequencing of Histamine producing bacteria.</title>
        <authorList>
            <person name="Butler K."/>
        </authorList>
    </citation>
    <scope>NUCLEOTIDE SEQUENCE [LARGE SCALE GENOMIC DNA]</scope>
    <source>
        <strain evidence="4 5">DSM 19138</strain>
    </source>
</reference>
<dbReference type="InterPro" id="IPR008928">
    <property type="entry name" value="6-hairpin_glycosidase_sf"/>
</dbReference>
<feature type="domain" description="Glycosyl hydrolase 94 catalytic" evidence="3">
    <location>
        <begin position="385"/>
        <end position="595"/>
    </location>
</feature>
<dbReference type="PANTHER" id="PTHR37469">
    <property type="entry name" value="CELLOBIONIC ACID PHOSPHORYLASE-RELATED"/>
    <property type="match status" value="1"/>
</dbReference>
<evidence type="ECO:0000259" key="3">
    <source>
        <dbReference type="Pfam" id="PF17167"/>
    </source>
</evidence>
<dbReference type="OrthoDB" id="9769991at2"/>
<dbReference type="RefSeq" id="WP_107299704.1">
    <property type="nucleotide sequence ID" value="NZ_PYMB01000011.1"/>
</dbReference>
<dbReference type="InterPro" id="IPR033432">
    <property type="entry name" value="GH94_catalytic"/>
</dbReference>
<dbReference type="InterPro" id="IPR052047">
    <property type="entry name" value="GH94_Enzymes"/>
</dbReference>
<evidence type="ECO:0000313" key="4">
    <source>
        <dbReference type="EMBL" id="PSW10289.1"/>
    </source>
</evidence>
<protein>
    <recommendedName>
        <fullName evidence="3">Glycosyl hydrolase 94 catalytic domain-containing protein</fullName>
    </recommendedName>
</protein>
<dbReference type="EMBL" id="PYMB01000011">
    <property type="protein sequence ID" value="PSW10289.1"/>
    <property type="molecule type" value="Genomic_DNA"/>
</dbReference>
<accession>A0A2T3N9S5</accession>
<evidence type="ECO:0000256" key="1">
    <source>
        <dbReference type="ARBA" id="ARBA00022676"/>
    </source>
</evidence>
<dbReference type="GO" id="GO:0005975">
    <property type="term" value="P:carbohydrate metabolic process"/>
    <property type="evidence" value="ECO:0007669"/>
    <property type="project" value="InterPro"/>
</dbReference>
<name>A0A2T3N9S5_9GAMM</name>
<dbReference type="Proteomes" id="UP000241346">
    <property type="component" value="Unassembled WGS sequence"/>
</dbReference>
<keyword evidence="1" id="KW-0328">Glycosyltransferase</keyword>
<keyword evidence="2" id="KW-0808">Transferase</keyword>
<dbReference type="PANTHER" id="PTHR37469:SF2">
    <property type="entry name" value="CELLOBIONIC ACID PHOSPHORYLASE"/>
    <property type="match status" value="1"/>
</dbReference>
<evidence type="ECO:0000256" key="2">
    <source>
        <dbReference type="ARBA" id="ARBA00022679"/>
    </source>
</evidence>
<dbReference type="Pfam" id="PF17167">
    <property type="entry name" value="Glyco_hydro_94"/>
    <property type="match status" value="1"/>
</dbReference>
<sequence length="796" mass="88521">MLLSPDSKEFKGNSVFGEWIMKDGLPVFNYKVNPLETPACEWEPLPYPKTRQNYHFIGNRAVSFLVDNYGGAGMWDELECSRWLTRPDHQNGGTGFTHIVEADGTVWGTSILKKPEGMIPERHFGPTSFGVYPSYNGLNVQRDMIMPEGNAPWAFVRVRVSLDEAQATRTFKLQEEWKLNPFYVGLLMLPEDRQELADEVTYDIELGDKIIAQEVFGDEDFGGETGTEAKMMVESFNAGFEAATNGEQFPTLTFTGEVTLEPGETKEFYFRFGRYDDAKIDAPKFYDDTLAATKKRLPTGSCEDLPLTSAEVVWNAAAIYGMVFEDKILGHHTINQGCAYGFTVGCNAAPRDPLQYVTAMAYMEPNLSLECLKNTLAWGSEDGDLPFTLSSDKEAGMMAFRPSDQGLWSLWAACEYYALTGDLKAFSDLQNYHPMHEQEPVTLKENLIRQFRFFVDVVGRGALNHPRIWNADWQDDVLDFAGAYDREQMINEGGSVFNSALAAWVLPMFAGLMAKLGEPEIAKEAREQAAELRALVAKQHNGKFFARATVPDGSVVGDDICWIEVQAFALLCGAAEDAGMVDAVLEHVDNFNGKESPLGARTMYPHTGKGRASRGGVWYTINEKLIAGAAKCGRVDWAKKELEKMSLHTKTEAYADRWNGVLSGPDAWNAPESRLNPGESWEGWYEGGCEDEDIAEQTNDHTNEVDETLILAAKYASMQSFPICNTHAHTNPILGLLHIGGVFVNEDCELTVGTGIEFEAPHWKLNKDGSGWIMTDQEITVHSPNGKFTGTGKVEF</sequence>
<gene>
    <name evidence="4" type="ORF">C9J01_18945</name>
</gene>
<dbReference type="Gene3D" id="1.50.10.10">
    <property type="match status" value="1"/>
</dbReference>
<evidence type="ECO:0000313" key="5">
    <source>
        <dbReference type="Proteomes" id="UP000241346"/>
    </source>
</evidence>
<proteinExistence type="predicted"/>
<organism evidence="4 5">
    <name type="scientific">Photobacterium rosenbergii</name>
    <dbReference type="NCBI Taxonomy" id="294936"/>
    <lineage>
        <taxon>Bacteria</taxon>
        <taxon>Pseudomonadati</taxon>
        <taxon>Pseudomonadota</taxon>
        <taxon>Gammaproteobacteria</taxon>
        <taxon>Vibrionales</taxon>
        <taxon>Vibrionaceae</taxon>
        <taxon>Photobacterium</taxon>
    </lineage>
</organism>
<dbReference type="AlphaFoldDB" id="A0A2T3N9S5"/>
<comment type="caution">
    <text evidence="4">The sequence shown here is derived from an EMBL/GenBank/DDBJ whole genome shotgun (WGS) entry which is preliminary data.</text>
</comment>
<dbReference type="SUPFAM" id="SSF48208">
    <property type="entry name" value="Six-hairpin glycosidases"/>
    <property type="match status" value="1"/>
</dbReference>
<dbReference type="InterPro" id="IPR012341">
    <property type="entry name" value="6hp_glycosidase-like_sf"/>
</dbReference>